<evidence type="ECO:0000256" key="2">
    <source>
        <dbReference type="ARBA" id="ARBA00008780"/>
    </source>
</evidence>
<feature type="transmembrane region" description="Helical" evidence="11">
    <location>
        <begin position="613"/>
        <end position="639"/>
    </location>
</feature>
<dbReference type="PROSITE" id="PS51210">
    <property type="entry name" value="PLA2C"/>
    <property type="match status" value="1"/>
</dbReference>
<organism evidence="13 14">
    <name type="scientific">Paecilomyces lecythidis</name>
    <dbReference type="NCBI Taxonomy" id="3004212"/>
    <lineage>
        <taxon>Eukaryota</taxon>
        <taxon>Fungi</taxon>
        <taxon>Dikarya</taxon>
        <taxon>Ascomycota</taxon>
        <taxon>Pezizomycotina</taxon>
        <taxon>Eurotiomycetes</taxon>
        <taxon>Eurotiomycetidae</taxon>
        <taxon>Eurotiales</taxon>
        <taxon>Thermoascaceae</taxon>
        <taxon>Paecilomyces</taxon>
    </lineage>
</organism>
<comment type="caution">
    <text evidence="13">The sequence shown here is derived from an EMBL/GenBank/DDBJ whole genome shotgun (WGS) entry which is preliminary data.</text>
</comment>
<evidence type="ECO:0000256" key="8">
    <source>
        <dbReference type="ARBA" id="ARBA00049531"/>
    </source>
</evidence>
<keyword evidence="7" id="KW-0325">Glycoprotein</keyword>
<evidence type="ECO:0000256" key="9">
    <source>
        <dbReference type="PROSITE-ProRule" id="PRU00555"/>
    </source>
</evidence>
<dbReference type="Gene3D" id="3.40.1090.10">
    <property type="entry name" value="Cytosolic phospholipase A2 catalytic domain"/>
    <property type="match status" value="1"/>
</dbReference>
<feature type="domain" description="PLA2c" evidence="12">
    <location>
        <begin position="54"/>
        <end position="601"/>
    </location>
</feature>
<keyword evidence="4 9" id="KW-0378">Hydrolase</keyword>
<evidence type="ECO:0000313" key="14">
    <source>
        <dbReference type="Proteomes" id="UP001583193"/>
    </source>
</evidence>
<evidence type="ECO:0000259" key="12">
    <source>
        <dbReference type="PROSITE" id="PS51210"/>
    </source>
</evidence>
<reference evidence="13 14" key="1">
    <citation type="journal article" date="2024" name="IMA Fungus">
        <title>IMA Genome - F19 : A genome assembly and annotation guide to empower mycologists, including annotated draft genome sequences of Ceratocystis pirilliformis, Diaporthe australafricana, Fusarium ophioides, Paecilomyces lecythidis, and Sporothrix stenoceras.</title>
        <authorList>
            <person name="Aylward J."/>
            <person name="Wilson A.M."/>
            <person name="Visagie C.M."/>
            <person name="Spraker J."/>
            <person name="Barnes I."/>
            <person name="Buitendag C."/>
            <person name="Ceriani C."/>
            <person name="Del Mar Angel L."/>
            <person name="du Plessis D."/>
            <person name="Fuchs T."/>
            <person name="Gasser K."/>
            <person name="Kramer D."/>
            <person name="Li W."/>
            <person name="Munsamy K."/>
            <person name="Piso A."/>
            <person name="Price J.L."/>
            <person name="Sonnekus B."/>
            <person name="Thomas C."/>
            <person name="van der Nest A."/>
            <person name="van Dijk A."/>
            <person name="van Heerden A."/>
            <person name="van Vuuren N."/>
            <person name="Yilmaz N."/>
            <person name="Duong T.A."/>
            <person name="van der Merwe N.A."/>
            <person name="Wingfield M.J."/>
            <person name="Wingfield B.D."/>
        </authorList>
    </citation>
    <scope>NUCLEOTIDE SEQUENCE [LARGE SCALE GENOMIC DNA]</scope>
    <source>
        <strain evidence="13 14">CMW 18167</strain>
    </source>
</reference>
<dbReference type="CDD" id="cd07203">
    <property type="entry name" value="cPLA2_Fungal_PLB"/>
    <property type="match status" value="1"/>
</dbReference>
<dbReference type="InterPro" id="IPR002642">
    <property type="entry name" value="LysoPLipase_cat_dom"/>
</dbReference>
<evidence type="ECO:0000256" key="4">
    <source>
        <dbReference type="ARBA" id="ARBA00022801"/>
    </source>
</evidence>
<dbReference type="PANTHER" id="PTHR10728">
    <property type="entry name" value="CYTOSOLIC PHOSPHOLIPASE A2"/>
    <property type="match status" value="1"/>
</dbReference>
<feature type="chain" id="PRO_5044964439" description="Lysophospholipase" evidence="10">
    <location>
        <begin position="23"/>
        <end position="640"/>
    </location>
</feature>
<evidence type="ECO:0000256" key="1">
    <source>
        <dbReference type="ARBA" id="ARBA00002169"/>
    </source>
</evidence>
<evidence type="ECO:0000256" key="10">
    <source>
        <dbReference type="RuleBase" id="RU362103"/>
    </source>
</evidence>
<evidence type="ECO:0000256" key="7">
    <source>
        <dbReference type="ARBA" id="ARBA00023180"/>
    </source>
</evidence>
<dbReference type="SUPFAM" id="SSF52151">
    <property type="entry name" value="FabD/lysophospholipase-like"/>
    <property type="match status" value="1"/>
</dbReference>
<proteinExistence type="inferred from homology"/>
<dbReference type="Proteomes" id="UP001583193">
    <property type="component" value="Unassembled WGS sequence"/>
</dbReference>
<evidence type="ECO:0000313" key="13">
    <source>
        <dbReference type="EMBL" id="KAL1883562.1"/>
    </source>
</evidence>
<keyword evidence="11" id="KW-1133">Transmembrane helix</keyword>
<evidence type="ECO:0000256" key="6">
    <source>
        <dbReference type="ARBA" id="ARBA00023098"/>
    </source>
</evidence>
<keyword evidence="14" id="KW-1185">Reference proteome</keyword>
<dbReference type="InterPro" id="IPR016035">
    <property type="entry name" value="Acyl_Trfase/lysoPLipase"/>
</dbReference>
<dbReference type="EMBL" id="JAVDPF010000005">
    <property type="protein sequence ID" value="KAL1883562.1"/>
    <property type="molecule type" value="Genomic_DNA"/>
</dbReference>
<gene>
    <name evidence="13" type="primary">PLB1_1</name>
    <name evidence="13" type="ORF">Plec18167_002568</name>
</gene>
<keyword evidence="11" id="KW-0812">Transmembrane</keyword>
<dbReference type="PANTHER" id="PTHR10728:SF62">
    <property type="entry name" value="LYSOPHOSPHOLIPASE"/>
    <property type="match status" value="1"/>
</dbReference>
<keyword evidence="6 9" id="KW-0443">Lipid metabolism</keyword>
<evidence type="ECO:0000256" key="3">
    <source>
        <dbReference type="ARBA" id="ARBA00013274"/>
    </source>
</evidence>
<dbReference type="GO" id="GO:0004622">
    <property type="term" value="F:phosphatidylcholine lysophospholipase activity"/>
    <property type="evidence" value="ECO:0007669"/>
    <property type="project" value="UniProtKB-EC"/>
</dbReference>
<accession>A0ABR3Y5J3</accession>
<keyword evidence="11" id="KW-0472">Membrane</keyword>
<feature type="signal peptide" evidence="10">
    <location>
        <begin position="1"/>
        <end position="22"/>
    </location>
</feature>
<dbReference type="SMART" id="SM00022">
    <property type="entry name" value="PLAc"/>
    <property type="match status" value="1"/>
</dbReference>
<comment type="function">
    <text evidence="1">Catalyzes the release of fatty acids from lysophospholipids.</text>
</comment>
<keyword evidence="10" id="KW-0732">Signal</keyword>
<comment type="catalytic activity">
    <reaction evidence="8 10">
        <text>a 1-acyl-sn-glycero-3-phosphocholine + H2O = sn-glycerol 3-phosphocholine + a fatty acid + H(+)</text>
        <dbReference type="Rhea" id="RHEA:15177"/>
        <dbReference type="ChEBI" id="CHEBI:15377"/>
        <dbReference type="ChEBI" id="CHEBI:15378"/>
        <dbReference type="ChEBI" id="CHEBI:16870"/>
        <dbReference type="ChEBI" id="CHEBI:28868"/>
        <dbReference type="ChEBI" id="CHEBI:58168"/>
        <dbReference type="EC" id="3.1.1.5"/>
    </reaction>
</comment>
<dbReference type="EC" id="3.1.1.5" evidence="3 10"/>
<name>A0ABR3Y5J3_9EURO</name>
<evidence type="ECO:0000256" key="5">
    <source>
        <dbReference type="ARBA" id="ARBA00022963"/>
    </source>
</evidence>
<keyword evidence="5 9" id="KW-0442">Lipid degradation</keyword>
<evidence type="ECO:0000256" key="11">
    <source>
        <dbReference type="SAM" id="Phobius"/>
    </source>
</evidence>
<comment type="similarity">
    <text evidence="2 10">Belongs to the lysophospholipase family.</text>
</comment>
<sequence>MRFLDAILGSVALAGLLPDTTATPLDSLAADAAVEVARRALPNAPNGYTPVNVSCPESRPTLRSATALSPNETSWLEKRRNNTIQPMKDFFGHVTVANFDAAGYIDKVSNNASALPNIAIAVSGGGYRALMNGAGTIKAFDSRTENATASGHLGGLLQSATYLAGLSGGSWLVGSIYVNNFSSISALQAETVGSVWEFGNSIFEGPDEGGLQILDSADYFKQIRDAVAGKADAGFSTSITDYWGRALSYQLINATDGGPNYTWSSIALTQDFQDGNMPMPIVVSDGRNPGELLIGSNATVFEFNPWEFGSFDPTIYGFAPLEYLGTKFVDGKVPNNETCVRGFDNAGYVMGTSSTLFNQFLLQINSTSLPSFLKDIFSKILEDLGRDNEDIAEYRPNPFYEFANRSSPYASQQSLNMVDGGEDLENIPLHPLIQPERHVDVIFAVDSSADTTYSWPNGTSLVATYERSLNRTGIANGTAFPAIPDQNTFVNLGLNTRPTFFGCNSSNMTGPSPLIVYLPNYPYMEFSNVSTFDPSYDNTQRDAIILNGYNVATMANATRDSNWPTCVACAILSRSMERTNTAVPDNCTQCFSKYCWNGTVDSRTPSDFEPLRLLGGASLAVPPTSMLMAAFAAAAVFLAA</sequence>
<protein>
    <recommendedName>
        <fullName evidence="3 10">Lysophospholipase</fullName>
        <ecNumber evidence="3 10">3.1.1.5</ecNumber>
    </recommendedName>
</protein>
<dbReference type="Pfam" id="PF01735">
    <property type="entry name" value="PLA2_B"/>
    <property type="match status" value="1"/>
</dbReference>